<protein>
    <submittedName>
        <fullName evidence="3">Prepilin</fullName>
    </submittedName>
</protein>
<sequence length="194" mass="20065">MKMHGKQHKQGGFLSLETLGVLAIIMVAIVLAVGVVSMMFSKSSINDEISNVQHMATQSKGLLKTQGEYPFSSAAKMTGALVQFGGVPGNITVNGEKSSGNATLANSWGGQVLVSPEKVQGSPNNVGFSITYKSVPQEACATMATKLSGSALINEVKISGTVNVGRVTAEQAGTQCKADNGSVGLNELVFKSNS</sequence>
<evidence type="ECO:0000313" key="4">
    <source>
        <dbReference type="Proteomes" id="UP000244178"/>
    </source>
</evidence>
<dbReference type="EMBL" id="PYJM01000012">
    <property type="protein sequence ID" value="PUA41485.1"/>
    <property type="molecule type" value="Genomic_DNA"/>
</dbReference>
<keyword evidence="1" id="KW-0472">Membrane</keyword>
<reference evidence="3 4" key="1">
    <citation type="submission" date="2018-03" db="EMBL/GenBank/DDBJ databases">
        <title>Draft genome sequence of the plant growth promoting rhizobacterium Pseudomonas protegens strain BNJ-SS-45 isolated from wheat (Triticum aestivum) rhizosphere.</title>
        <authorList>
            <person name="Bajpai A."/>
            <person name="Shende K."/>
            <person name="Meena N."/>
            <person name="Upadhyayula S.R."/>
            <person name="Suravajhala P."/>
            <person name="Medicherla K.M."/>
            <person name="Johri B.N."/>
        </authorList>
    </citation>
    <scope>NUCLEOTIDE SEQUENCE [LARGE SCALE GENOMIC DNA]</scope>
    <source>
        <strain evidence="3 4">BNJ-SS-45</strain>
    </source>
</reference>
<accession>A0A2T6GBF9</accession>
<dbReference type="RefSeq" id="WP_108546387.1">
    <property type="nucleotide sequence ID" value="NZ_PYJM01000012.1"/>
</dbReference>
<feature type="domain" description="Type 4 secretion system PilS N-terminal" evidence="2">
    <location>
        <begin position="44"/>
        <end position="185"/>
    </location>
</feature>
<evidence type="ECO:0000259" key="2">
    <source>
        <dbReference type="Pfam" id="PF08805"/>
    </source>
</evidence>
<evidence type="ECO:0000256" key="1">
    <source>
        <dbReference type="SAM" id="Phobius"/>
    </source>
</evidence>
<keyword evidence="1" id="KW-1133">Transmembrane helix</keyword>
<dbReference type="InterPro" id="IPR014911">
    <property type="entry name" value="PilS_N"/>
</dbReference>
<evidence type="ECO:0000313" key="3">
    <source>
        <dbReference type="EMBL" id="PUA41485.1"/>
    </source>
</evidence>
<feature type="transmembrane region" description="Helical" evidence="1">
    <location>
        <begin position="12"/>
        <end position="40"/>
    </location>
</feature>
<dbReference type="InterPro" id="IPR045584">
    <property type="entry name" value="Pilin-like"/>
</dbReference>
<dbReference type="Gene3D" id="3.30.1690.10">
    <property type="entry name" value="TcpA-like pilin"/>
    <property type="match status" value="1"/>
</dbReference>
<organism evidence="3 4">
    <name type="scientific">Pseudomonas protegens</name>
    <dbReference type="NCBI Taxonomy" id="380021"/>
    <lineage>
        <taxon>Bacteria</taxon>
        <taxon>Pseudomonadati</taxon>
        <taxon>Pseudomonadota</taxon>
        <taxon>Gammaproteobacteria</taxon>
        <taxon>Pseudomonadales</taxon>
        <taxon>Pseudomonadaceae</taxon>
        <taxon>Pseudomonas</taxon>
    </lineage>
</organism>
<dbReference type="AlphaFoldDB" id="A0A2T6GBF9"/>
<dbReference type="Proteomes" id="UP000244178">
    <property type="component" value="Unassembled WGS sequence"/>
</dbReference>
<dbReference type="Pfam" id="PF08805">
    <property type="entry name" value="PilS"/>
    <property type="match status" value="1"/>
</dbReference>
<dbReference type="SUPFAM" id="SSF54523">
    <property type="entry name" value="Pili subunits"/>
    <property type="match status" value="1"/>
</dbReference>
<name>A0A2T6GBF9_9PSED</name>
<keyword evidence="1" id="KW-0812">Transmembrane</keyword>
<proteinExistence type="predicted"/>
<gene>
    <name evidence="3" type="ORF">C5U62_31445</name>
</gene>
<comment type="caution">
    <text evidence="3">The sequence shown here is derived from an EMBL/GenBank/DDBJ whole genome shotgun (WGS) entry which is preliminary data.</text>
</comment>